<comment type="caution">
    <text evidence="1">The sequence shown here is derived from an EMBL/GenBank/DDBJ whole genome shotgun (WGS) entry which is preliminary data.</text>
</comment>
<gene>
    <name evidence="1" type="ORF">HK097_009048</name>
</gene>
<name>A0AAD5X956_9FUNG</name>
<proteinExistence type="predicted"/>
<evidence type="ECO:0000313" key="2">
    <source>
        <dbReference type="Proteomes" id="UP001212841"/>
    </source>
</evidence>
<evidence type="ECO:0000313" key="1">
    <source>
        <dbReference type="EMBL" id="KAJ3055845.1"/>
    </source>
</evidence>
<dbReference type="AlphaFoldDB" id="A0AAD5X956"/>
<dbReference type="Proteomes" id="UP001212841">
    <property type="component" value="Unassembled WGS sequence"/>
</dbReference>
<organism evidence="1 2">
    <name type="scientific">Rhizophlyctis rosea</name>
    <dbReference type="NCBI Taxonomy" id="64517"/>
    <lineage>
        <taxon>Eukaryota</taxon>
        <taxon>Fungi</taxon>
        <taxon>Fungi incertae sedis</taxon>
        <taxon>Chytridiomycota</taxon>
        <taxon>Chytridiomycota incertae sedis</taxon>
        <taxon>Chytridiomycetes</taxon>
        <taxon>Rhizophlyctidales</taxon>
        <taxon>Rhizophlyctidaceae</taxon>
        <taxon>Rhizophlyctis</taxon>
    </lineage>
</organism>
<reference evidence="1" key="1">
    <citation type="submission" date="2020-05" db="EMBL/GenBank/DDBJ databases">
        <title>Phylogenomic resolution of chytrid fungi.</title>
        <authorList>
            <person name="Stajich J.E."/>
            <person name="Amses K."/>
            <person name="Simmons R."/>
            <person name="Seto K."/>
            <person name="Myers J."/>
            <person name="Bonds A."/>
            <person name="Quandt C.A."/>
            <person name="Barry K."/>
            <person name="Liu P."/>
            <person name="Grigoriev I."/>
            <person name="Longcore J.E."/>
            <person name="James T.Y."/>
        </authorList>
    </citation>
    <scope>NUCLEOTIDE SEQUENCE</scope>
    <source>
        <strain evidence="1">JEL0318</strain>
    </source>
</reference>
<sequence length="245" mass="27501">MLLSTAPLARTYPYDPSIAEPLIASPPLHDLLSTLASLELLLRKQQSLSLLPTTSEREASLHHLQKEISSFLSILTPLFKQISAGRSLAEFVQTTGLNNFYPRCARALNLTVDVSGQKQDYIAWQQSLIPLNKISHCALQIRSDIQSNRLRYLAHQIALLYQCLANSPLQRYQSRIQERFDDLKQTLTVPATASQDEASEPPQANLRDDQKEWLNALTIEIIKETVYASKLVPDAVAAAFAHLKR</sequence>
<dbReference type="EMBL" id="JADGJD010000057">
    <property type="protein sequence ID" value="KAJ3055845.1"/>
    <property type="molecule type" value="Genomic_DNA"/>
</dbReference>
<protein>
    <submittedName>
        <fullName evidence="1">Uncharacterized protein</fullName>
    </submittedName>
</protein>
<keyword evidence="2" id="KW-1185">Reference proteome</keyword>
<accession>A0AAD5X956</accession>